<evidence type="ECO:0000256" key="3">
    <source>
        <dbReference type="ARBA" id="ARBA00022989"/>
    </source>
</evidence>
<name>A0ABT0LJB3_9GAMM</name>
<comment type="caution">
    <text evidence="7">The sequence shown here is derived from an EMBL/GenBank/DDBJ whole genome shotgun (WGS) entry which is preliminary data.</text>
</comment>
<evidence type="ECO:0000256" key="4">
    <source>
        <dbReference type="ARBA" id="ARBA00023136"/>
    </source>
</evidence>
<evidence type="ECO:0000256" key="2">
    <source>
        <dbReference type="ARBA" id="ARBA00022692"/>
    </source>
</evidence>
<evidence type="ECO:0000313" key="7">
    <source>
        <dbReference type="EMBL" id="MCL1127802.1"/>
    </source>
</evidence>
<dbReference type="InterPro" id="IPR005829">
    <property type="entry name" value="Sugar_transporter_CS"/>
</dbReference>
<keyword evidence="2 5" id="KW-0812">Transmembrane</keyword>
<keyword evidence="4 5" id="KW-0472">Membrane</keyword>
<dbReference type="EMBL" id="JAKIKS010000218">
    <property type="protein sequence ID" value="MCL1127802.1"/>
    <property type="molecule type" value="Genomic_DNA"/>
</dbReference>
<dbReference type="SUPFAM" id="SSF103473">
    <property type="entry name" value="MFS general substrate transporter"/>
    <property type="match status" value="1"/>
</dbReference>
<dbReference type="Gene3D" id="1.20.1250.20">
    <property type="entry name" value="MFS general substrate transporter like domains"/>
    <property type="match status" value="1"/>
</dbReference>
<dbReference type="Pfam" id="PF00083">
    <property type="entry name" value="Sugar_tr"/>
    <property type="match status" value="1"/>
</dbReference>
<dbReference type="InterPro" id="IPR020846">
    <property type="entry name" value="MFS_dom"/>
</dbReference>
<dbReference type="PROSITE" id="PS50850">
    <property type="entry name" value="MFS"/>
    <property type="match status" value="1"/>
</dbReference>
<dbReference type="InterPro" id="IPR036259">
    <property type="entry name" value="MFS_trans_sf"/>
</dbReference>
<feature type="transmembrane region" description="Helical" evidence="5">
    <location>
        <begin position="39"/>
        <end position="59"/>
    </location>
</feature>
<protein>
    <submittedName>
        <fullName evidence="7">MFS transporter</fullName>
    </submittedName>
</protein>
<evidence type="ECO:0000259" key="6">
    <source>
        <dbReference type="PROSITE" id="PS50850"/>
    </source>
</evidence>
<sequence length="69" mass="7536">MSMPPELLLGFSLAIYPLGIFIGGSVIGALSDSYGRKKLLIYTLFMSVFGYIVTAYAIVSENYLSLHVL</sequence>
<organism evidence="7 8">
    <name type="scientific">Shewanella surugensis</name>
    <dbReference type="NCBI Taxonomy" id="212020"/>
    <lineage>
        <taxon>Bacteria</taxon>
        <taxon>Pseudomonadati</taxon>
        <taxon>Pseudomonadota</taxon>
        <taxon>Gammaproteobacteria</taxon>
        <taxon>Alteromonadales</taxon>
        <taxon>Shewanellaceae</taxon>
        <taxon>Shewanella</taxon>
    </lineage>
</organism>
<evidence type="ECO:0000256" key="5">
    <source>
        <dbReference type="SAM" id="Phobius"/>
    </source>
</evidence>
<accession>A0ABT0LJB3</accession>
<dbReference type="RefSeq" id="WP_248943235.1">
    <property type="nucleotide sequence ID" value="NZ_JAKIKS010000218.1"/>
</dbReference>
<reference evidence="7 8" key="1">
    <citation type="submission" date="2022-01" db="EMBL/GenBank/DDBJ databases">
        <title>Whole genome-based taxonomy of the Shewanellaceae.</title>
        <authorList>
            <person name="Martin-Rodriguez A.J."/>
        </authorList>
    </citation>
    <scope>NUCLEOTIDE SEQUENCE [LARGE SCALE GENOMIC DNA]</scope>
    <source>
        <strain evidence="7 8">DSM 17177</strain>
    </source>
</reference>
<dbReference type="Proteomes" id="UP001203423">
    <property type="component" value="Unassembled WGS sequence"/>
</dbReference>
<evidence type="ECO:0000313" key="8">
    <source>
        <dbReference type="Proteomes" id="UP001203423"/>
    </source>
</evidence>
<evidence type="ECO:0000256" key="1">
    <source>
        <dbReference type="ARBA" id="ARBA00004141"/>
    </source>
</evidence>
<feature type="transmembrane region" description="Helical" evidence="5">
    <location>
        <begin position="6"/>
        <end position="27"/>
    </location>
</feature>
<comment type="subcellular location">
    <subcellularLocation>
        <location evidence="1">Membrane</location>
        <topology evidence="1">Multi-pass membrane protein</topology>
    </subcellularLocation>
</comment>
<dbReference type="InterPro" id="IPR005828">
    <property type="entry name" value="MFS_sugar_transport-like"/>
</dbReference>
<feature type="domain" description="Major facilitator superfamily (MFS) profile" evidence="6">
    <location>
        <begin position="1"/>
        <end position="69"/>
    </location>
</feature>
<dbReference type="PROSITE" id="PS00216">
    <property type="entry name" value="SUGAR_TRANSPORT_1"/>
    <property type="match status" value="1"/>
</dbReference>
<proteinExistence type="predicted"/>
<gene>
    <name evidence="7" type="ORF">L2764_25905</name>
</gene>
<keyword evidence="8" id="KW-1185">Reference proteome</keyword>
<keyword evidence="3 5" id="KW-1133">Transmembrane helix</keyword>